<evidence type="ECO:0000259" key="3">
    <source>
        <dbReference type="Pfam" id="PF22956"/>
    </source>
</evidence>
<accession>A0ABD2PJV3</accession>
<dbReference type="SUPFAM" id="SSF48371">
    <property type="entry name" value="ARM repeat"/>
    <property type="match status" value="1"/>
</dbReference>
<evidence type="ECO:0000256" key="2">
    <source>
        <dbReference type="ARBA" id="ARBA00022737"/>
    </source>
</evidence>
<feature type="domain" description="Phosphatase 2A Regulatory Subunit A helical" evidence="3">
    <location>
        <begin position="2"/>
        <end position="138"/>
    </location>
</feature>
<keyword evidence="5" id="KW-1185">Reference proteome</keyword>
<dbReference type="InterPro" id="IPR011989">
    <property type="entry name" value="ARM-like"/>
</dbReference>
<protein>
    <submittedName>
        <fullName evidence="4">Phosphoinositide-3-kinase, regulatory subunit 4</fullName>
    </submittedName>
</protein>
<proteinExistence type="predicted"/>
<dbReference type="Pfam" id="PF22956">
    <property type="entry name" value="VPS15-like_hel"/>
    <property type="match status" value="1"/>
</dbReference>
<organism evidence="4 5">
    <name type="scientific">Cichlidogyrus casuarinus</name>
    <dbReference type="NCBI Taxonomy" id="1844966"/>
    <lineage>
        <taxon>Eukaryota</taxon>
        <taxon>Metazoa</taxon>
        <taxon>Spiralia</taxon>
        <taxon>Lophotrochozoa</taxon>
        <taxon>Platyhelminthes</taxon>
        <taxon>Monogenea</taxon>
        <taxon>Monopisthocotylea</taxon>
        <taxon>Dactylogyridea</taxon>
        <taxon>Ancyrocephalidae</taxon>
        <taxon>Cichlidogyrus</taxon>
    </lineage>
</organism>
<dbReference type="Gene3D" id="1.25.10.10">
    <property type="entry name" value="Leucine-rich Repeat Variant"/>
    <property type="match status" value="1"/>
</dbReference>
<dbReference type="InterPro" id="IPR016024">
    <property type="entry name" value="ARM-type_fold"/>
</dbReference>
<keyword evidence="2" id="KW-0677">Repeat</keyword>
<comment type="caution">
    <text evidence="4">The sequence shown here is derived from an EMBL/GenBank/DDBJ whole genome shotgun (WGS) entry which is preliminary data.</text>
</comment>
<dbReference type="InterPro" id="IPR045162">
    <property type="entry name" value="Vps15-like"/>
</dbReference>
<evidence type="ECO:0000313" key="5">
    <source>
        <dbReference type="Proteomes" id="UP001626550"/>
    </source>
</evidence>
<dbReference type="PANTHER" id="PTHR17583:SF0">
    <property type="entry name" value="PHOSPHOINOSITIDE 3-KINASE REGULATORY SUBUNIT 4"/>
    <property type="match status" value="1"/>
</dbReference>
<sequence>QKNAIRQTLIESGNLAKFAALFGQSLTNNTVISIIITLLNNKRAPELRAAFYQQICPLLGFAGSQSISFLQPLIEEGLSDADETVLESCLRLVTKMQSQFLSGPSSVDILQRVFPLTIHPCARVRQSAVAFITTFARTCLDNSKLTPAQDSSEIHNFVTCSAISVYARLSHKRIRPFFKFVYPQLTIYRFITFTRNKV</sequence>
<dbReference type="PANTHER" id="PTHR17583">
    <property type="entry name" value="PHOSPHOINOSITIDE 3-KINASE REGULATORY SUBUNIT 4"/>
    <property type="match status" value="1"/>
</dbReference>
<keyword evidence="1" id="KW-0808">Transferase</keyword>
<evidence type="ECO:0000256" key="1">
    <source>
        <dbReference type="ARBA" id="ARBA00022527"/>
    </source>
</evidence>
<dbReference type="GO" id="GO:0004674">
    <property type="term" value="F:protein serine/threonine kinase activity"/>
    <property type="evidence" value="ECO:0007669"/>
    <property type="project" value="UniProtKB-KW"/>
</dbReference>
<dbReference type="EMBL" id="JBJKFK010006569">
    <property type="protein sequence ID" value="KAL3307756.1"/>
    <property type="molecule type" value="Genomic_DNA"/>
</dbReference>
<gene>
    <name evidence="4" type="primary">PIK3R4_3</name>
    <name evidence="4" type="ORF">Ciccas_013725</name>
</gene>
<keyword evidence="1" id="KW-0418">Kinase</keyword>
<feature type="non-terminal residue" evidence="4">
    <location>
        <position position="1"/>
    </location>
</feature>
<evidence type="ECO:0000313" key="4">
    <source>
        <dbReference type="EMBL" id="KAL3307756.1"/>
    </source>
</evidence>
<dbReference type="AlphaFoldDB" id="A0ABD2PJV3"/>
<dbReference type="InterPro" id="IPR055231">
    <property type="entry name" value="2AA_helical"/>
</dbReference>
<reference evidence="4 5" key="1">
    <citation type="submission" date="2024-11" db="EMBL/GenBank/DDBJ databases">
        <title>Adaptive evolution of stress response genes in parasites aligns with host niche diversity.</title>
        <authorList>
            <person name="Hahn C."/>
            <person name="Resl P."/>
        </authorList>
    </citation>
    <scope>NUCLEOTIDE SEQUENCE [LARGE SCALE GENOMIC DNA]</scope>
    <source>
        <strain evidence="4">EGGRZ-B1_66</strain>
        <tissue evidence="4">Body</tissue>
    </source>
</reference>
<name>A0ABD2PJV3_9PLAT</name>
<keyword evidence="1" id="KW-0723">Serine/threonine-protein kinase</keyword>
<dbReference type="Proteomes" id="UP001626550">
    <property type="component" value="Unassembled WGS sequence"/>
</dbReference>